<protein>
    <submittedName>
        <fullName evidence="2">Uncharacterized protein</fullName>
    </submittedName>
</protein>
<proteinExistence type="predicted"/>
<dbReference type="EMBL" id="BMRG01000003">
    <property type="protein sequence ID" value="GGP46746.1"/>
    <property type="molecule type" value="Genomic_DNA"/>
</dbReference>
<feature type="region of interest" description="Disordered" evidence="1">
    <location>
        <begin position="33"/>
        <end position="71"/>
    </location>
</feature>
<dbReference type="Proteomes" id="UP000639606">
    <property type="component" value="Unassembled WGS sequence"/>
</dbReference>
<evidence type="ECO:0000313" key="3">
    <source>
        <dbReference type="Proteomes" id="UP000639606"/>
    </source>
</evidence>
<accession>A0A918AJJ3</accession>
<sequence>MSVTAAVVLGLCALSFAVGCVLTAVMLRRTEAEEVERAEEGEDGMVTEPAPAEPAPPQPAPAPEPDGERLELRWPEDDFATRPIFRNPVVGLPVRPAGEELAEAPWEATSEATVRKAPEEAPEPPPESAAEPEPGTGVARRPST</sequence>
<gene>
    <name evidence="2" type="ORF">GCM10010185_18130</name>
</gene>
<comment type="caution">
    <text evidence="2">The sequence shown here is derived from an EMBL/GenBank/DDBJ whole genome shotgun (WGS) entry which is preliminary data.</text>
</comment>
<dbReference type="RefSeq" id="WP_189222746.1">
    <property type="nucleotide sequence ID" value="NZ_BMRG01000003.1"/>
</dbReference>
<name>A0A918AJJ3_9PSEU</name>
<feature type="compositionally biased region" description="Pro residues" evidence="1">
    <location>
        <begin position="51"/>
        <end position="64"/>
    </location>
</feature>
<feature type="compositionally biased region" description="Acidic residues" evidence="1">
    <location>
        <begin position="33"/>
        <end position="45"/>
    </location>
</feature>
<dbReference type="AlphaFoldDB" id="A0A918AJJ3"/>
<organism evidence="2 3">
    <name type="scientific">Saccharothrix coeruleofusca</name>
    <dbReference type="NCBI Taxonomy" id="33919"/>
    <lineage>
        <taxon>Bacteria</taxon>
        <taxon>Bacillati</taxon>
        <taxon>Actinomycetota</taxon>
        <taxon>Actinomycetes</taxon>
        <taxon>Pseudonocardiales</taxon>
        <taxon>Pseudonocardiaceae</taxon>
        <taxon>Saccharothrix</taxon>
    </lineage>
</organism>
<evidence type="ECO:0000313" key="2">
    <source>
        <dbReference type="EMBL" id="GGP46746.1"/>
    </source>
</evidence>
<keyword evidence="3" id="KW-1185">Reference proteome</keyword>
<feature type="region of interest" description="Disordered" evidence="1">
    <location>
        <begin position="100"/>
        <end position="144"/>
    </location>
</feature>
<reference evidence="2" key="1">
    <citation type="journal article" date="2014" name="Int. J. Syst. Evol. Microbiol.">
        <title>Complete genome sequence of Corynebacterium casei LMG S-19264T (=DSM 44701T), isolated from a smear-ripened cheese.</title>
        <authorList>
            <consortium name="US DOE Joint Genome Institute (JGI-PGF)"/>
            <person name="Walter F."/>
            <person name="Albersmeier A."/>
            <person name="Kalinowski J."/>
            <person name="Ruckert C."/>
        </authorList>
    </citation>
    <scope>NUCLEOTIDE SEQUENCE</scope>
    <source>
        <strain evidence="2">JCM 3313</strain>
    </source>
</reference>
<evidence type="ECO:0000256" key="1">
    <source>
        <dbReference type="SAM" id="MobiDB-lite"/>
    </source>
</evidence>
<reference evidence="2" key="2">
    <citation type="submission" date="2020-09" db="EMBL/GenBank/DDBJ databases">
        <authorList>
            <person name="Sun Q."/>
            <person name="Ohkuma M."/>
        </authorList>
    </citation>
    <scope>NUCLEOTIDE SEQUENCE</scope>
    <source>
        <strain evidence="2">JCM 3313</strain>
    </source>
</reference>